<gene>
    <name evidence="2" type="ORF">GH984_01345</name>
</gene>
<sequence length="177" mass="18929">MRLARSRLCAEAVHRLAEQAKALGQTLVEQNLQLVLAESCTGGWVAKVCTDVPGSSQWLDYGIVSYSNSAKERLLGVSQKTLESKGAVSKETALEMAHGAIAGQPDRLAIAITGIAGPGGGSAEKPVGLVWFAWVLDGHWADAESVIFKGNRENIRQSSVEFALKGALDRVMNLKIR</sequence>
<dbReference type="RefSeq" id="WP_153718411.1">
    <property type="nucleotide sequence ID" value="NZ_WJPP01000001.1"/>
</dbReference>
<accession>A0A6N7QLJ4</accession>
<comment type="caution">
    <text evidence="2">The sequence shown here is derived from an EMBL/GenBank/DDBJ whole genome shotgun (WGS) entry which is preliminary data.</text>
</comment>
<evidence type="ECO:0000313" key="2">
    <source>
        <dbReference type="EMBL" id="MRH77356.1"/>
    </source>
</evidence>
<dbReference type="Gene3D" id="3.90.950.20">
    <property type="entry name" value="CinA-like"/>
    <property type="match status" value="1"/>
</dbReference>
<proteinExistence type="predicted"/>
<name>A0A6N7QLJ4_9GAMM</name>
<protein>
    <submittedName>
        <fullName evidence="2">Nicotinamide-nucleotide amidohydrolase family protein</fullName>
    </submittedName>
</protein>
<dbReference type="Proteomes" id="UP000433788">
    <property type="component" value="Unassembled WGS sequence"/>
</dbReference>
<keyword evidence="3" id="KW-1185">Reference proteome</keyword>
<reference evidence="2 3" key="1">
    <citation type="submission" date="2019-11" db="EMBL/GenBank/DDBJ databases">
        <authorList>
            <person name="Zhang X.Y."/>
        </authorList>
    </citation>
    <scope>NUCLEOTIDE SEQUENCE [LARGE SCALE GENOMIC DNA]</scope>
    <source>
        <strain evidence="2 3">C176</strain>
    </source>
</reference>
<dbReference type="InterPro" id="IPR036653">
    <property type="entry name" value="CinA-like_C"/>
</dbReference>
<dbReference type="AlphaFoldDB" id="A0A6N7QLJ4"/>
<dbReference type="EMBL" id="WJPP01000001">
    <property type="protein sequence ID" value="MRH77356.1"/>
    <property type="molecule type" value="Genomic_DNA"/>
</dbReference>
<dbReference type="Pfam" id="PF02464">
    <property type="entry name" value="CinA"/>
    <property type="match status" value="1"/>
</dbReference>
<dbReference type="SUPFAM" id="SSF142433">
    <property type="entry name" value="CinA-like"/>
    <property type="match status" value="1"/>
</dbReference>
<evidence type="ECO:0000259" key="1">
    <source>
        <dbReference type="Pfam" id="PF02464"/>
    </source>
</evidence>
<keyword evidence="2" id="KW-0378">Hydrolase</keyword>
<feature type="domain" description="CinA C-terminal" evidence="1">
    <location>
        <begin position="19"/>
        <end position="167"/>
    </location>
</feature>
<dbReference type="GO" id="GO:0016787">
    <property type="term" value="F:hydrolase activity"/>
    <property type="evidence" value="ECO:0007669"/>
    <property type="project" value="UniProtKB-KW"/>
</dbReference>
<dbReference type="NCBIfam" id="TIGR00199">
    <property type="entry name" value="PncC_domain"/>
    <property type="match status" value="1"/>
</dbReference>
<organism evidence="2 3">
    <name type="scientific">Spiribacter salilacus</name>
    <dbReference type="NCBI Taxonomy" id="2664894"/>
    <lineage>
        <taxon>Bacteria</taxon>
        <taxon>Pseudomonadati</taxon>
        <taxon>Pseudomonadota</taxon>
        <taxon>Gammaproteobacteria</taxon>
        <taxon>Chromatiales</taxon>
        <taxon>Ectothiorhodospiraceae</taxon>
        <taxon>Spiribacter</taxon>
    </lineage>
</organism>
<evidence type="ECO:0000313" key="3">
    <source>
        <dbReference type="Proteomes" id="UP000433788"/>
    </source>
</evidence>
<dbReference type="InterPro" id="IPR008136">
    <property type="entry name" value="CinA_C"/>
</dbReference>